<sequence>MTRAFSLRPLAAALLAALTLAGCAKEAAPVEEVRPVRTTMAGSTAEAGGPSFAGEVRARHETQLAFRVGGKVIERMVDAGARVRRGQPIARLDATDYGLDLSAKQAAVAAAESDLTQQAADLARYRELLGRNFISRSQVERQENAVNAARSRLEQARAQLGASRNQTAYATLTAPADGVISTISVEPGMVVAAGQAVARLAADGEREVAFQVPENALAQIRKAPALEIGLWSGNARYRGVLRELAADADPATRTYAARALIMGAGDAAQLGMSATVTLPSANRGDAMRLPLTALLDEGGKHFVWIVDPKTSKVGRKAVTVAAVGSDWVAVSGGVRPGERVVTAGVHLLRDGQRVTLLKE</sequence>
<dbReference type="Pfam" id="PF25954">
    <property type="entry name" value="Beta-barrel_RND_2"/>
    <property type="match status" value="1"/>
</dbReference>
<evidence type="ECO:0000313" key="8">
    <source>
        <dbReference type="Proteomes" id="UP000243535"/>
    </source>
</evidence>
<dbReference type="Gene3D" id="2.40.50.100">
    <property type="match status" value="1"/>
</dbReference>
<feature type="domain" description="CusB-like barrel-sandwich hybrid" evidence="4">
    <location>
        <begin position="79"/>
        <end position="201"/>
    </location>
</feature>
<evidence type="ECO:0000313" key="7">
    <source>
        <dbReference type="EMBL" id="CUA85321.1"/>
    </source>
</evidence>
<dbReference type="Proteomes" id="UP000243535">
    <property type="component" value="Unassembled WGS sequence"/>
</dbReference>
<dbReference type="EMBL" id="CYHA01000005">
    <property type="protein sequence ID" value="CUA85321.1"/>
    <property type="molecule type" value="Genomic_DNA"/>
</dbReference>
<feature type="domain" description="Multidrug resistance protein MdtA-like C-terminal permuted SH3" evidence="6">
    <location>
        <begin position="288"/>
        <end position="345"/>
    </location>
</feature>
<dbReference type="Gene3D" id="2.40.30.170">
    <property type="match status" value="1"/>
</dbReference>
<comment type="similarity">
    <text evidence="1">Belongs to the membrane fusion protein (MFP) (TC 8.A.1) family.</text>
</comment>
<dbReference type="Gene3D" id="1.10.287.470">
    <property type="entry name" value="Helix hairpin bin"/>
    <property type="match status" value="1"/>
</dbReference>
<dbReference type="RefSeq" id="WP_055434255.1">
    <property type="nucleotide sequence ID" value="NZ_CYHA01000005.1"/>
</dbReference>
<reference evidence="8" key="1">
    <citation type="submission" date="2015-08" db="EMBL/GenBank/DDBJ databases">
        <authorList>
            <person name="Varghese N."/>
        </authorList>
    </citation>
    <scope>NUCLEOTIDE SEQUENCE [LARGE SCALE GENOMIC DNA]</scope>
    <source>
        <strain evidence="8">DSM 17901</strain>
    </source>
</reference>
<evidence type="ECO:0000256" key="3">
    <source>
        <dbReference type="SAM" id="SignalP"/>
    </source>
</evidence>
<dbReference type="OrthoDB" id="9806939at2"/>
<protein>
    <submittedName>
        <fullName evidence="7">RND family efflux transporter, MFP subunit</fullName>
    </submittedName>
</protein>
<dbReference type="InterPro" id="IPR058792">
    <property type="entry name" value="Beta-barrel_RND_2"/>
</dbReference>
<dbReference type="Gene3D" id="2.40.420.20">
    <property type="match status" value="1"/>
</dbReference>
<dbReference type="Pfam" id="PF25919">
    <property type="entry name" value="BSH_CusB"/>
    <property type="match status" value="1"/>
</dbReference>
<proteinExistence type="inferred from homology"/>
<evidence type="ECO:0000259" key="5">
    <source>
        <dbReference type="Pfam" id="PF25954"/>
    </source>
</evidence>
<dbReference type="AlphaFoldDB" id="A0A0K6H3B6"/>
<evidence type="ECO:0000256" key="2">
    <source>
        <dbReference type="SAM" id="Coils"/>
    </source>
</evidence>
<dbReference type="Pfam" id="PF25967">
    <property type="entry name" value="RND-MFP_C"/>
    <property type="match status" value="1"/>
</dbReference>
<dbReference type="InterPro" id="IPR058790">
    <property type="entry name" value="BSH_CusB"/>
</dbReference>
<dbReference type="PANTHER" id="PTHR30469">
    <property type="entry name" value="MULTIDRUG RESISTANCE PROTEIN MDTA"/>
    <property type="match status" value="1"/>
</dbReference>
<dbReference type="PROSITE" id="PS51257">
    <property type="entry name" value="PROKAR_LIPOPROTEIN"/>
    <property type="match status" value="1"/>
</dbReference>
<evidence type="ECO:0000256" key="1">
    <source>
        <dbReference type="ARBA" id="ARBA00009477"/>
    </source>
</evidence>
<keyword evidence="8" id="KW-1185">Reference proteome</keyword>
<feature type="coiled-coil region" evidence="2">
    <location>
        <begin position="139"/>
        <end position="166"/>
    </location>
</feature>
<feature type="chain" id="PRO_5005503983" evidence="3">
    <location>
        <begin position="25"/>
        <end position="359"/>
    </location>
</feature>
<evidence type="ECO:0000259" key="6">
    <source>
        <dbReference type="Pfam" id="PF25967"/>
    </source>
</evidence>
<dbReference type="InterPro" id="IPR006143">
    <property type="entry name" value="RND_pump_MFP"/>
</dbReference>
<dbReference type="GO" id="GO:0015562">
    <property type="term" value="F:efflux transmembrane transporter activity"/>
    <property type="evidence" value="ECO:0007669"/>
    <property type="project" value="TreeGrafter"/>
</dbReference>
<gene>
    <name evidence="7" type="ORF">Ga0061063_2374</name>
</gene>
<dbReference type="NCBIfam" id="TIGR01730">
    <property type="entry name" value="RND_mfp"/>
    <property type="match status" value="1"/>
</dbReference>
<dbReference type="PANTHER" id="PTHR30469:SF18">
    <property type="entry name" value="RESISTANCE-NODULATION-CELL DIVISION (RND) EFFLUX MEMBRANE FUSION PROTEIN-RELATED"/>
    <property type="match status" value="1"/>
</dbReference>
<accession>A0A0K6H3B6</accession>
<dbReference type="STRING" id="375574.GCA_001418035_02159"/>
<organism evidence="7 8">
    <name type="scientific">Gulbenkiania indica</name>
    <dbReference type="NCBI Taxonomy" id="375574"/>
    <lineage>
        <taxon>Bacteria</taxon>
        <taxon>Pseudomonadati</taxon>
        <taxon>Pseudomonadota</taxon>
        <taxon>Betaproteobacteria</taxon>
        <taxon>Neisseriales</taxon>
        <taxon>Chromobacteriaceae</taxon>
        <taxon>Gulbenkiania</taxon>
    </lineage>
</organism>
<feature type="domain" description="CusB-like beta-barrel" evidence="5">
    <location>
        <begin position="209"/>
        <end position="280"/>
    </location>
</feature>
<keyword evidence="2" id="KW-0175">Coiled coil</keyword>
<keyword evidence="3" id="KW-0732">Signal</keyword>
<evidence type="ECO:0000259" key="4">
    <source>
        <dbReference type="Pfam" id="PF25919"/>
    </source>
</evidence>
<dbReference type="InterPro" id="IPR058627">
    <property type="entry name" value="MdtA-like_C"/>
</dbReference>
<dbReference type="GO" id="GO:1990281">
    <property type="term" value="C:efflux pump complex"/>
    <property type="evidence" value="ECO:0007669"/>
    <property type="project" value="TreeGrafter"/>
</dbReference>
<name>A0A0K6H3B6_9NEIS</name>
<dbReference type="SUPFAM" id="SSF111369">
    <property type="entry name" value="HlyD-like secretion proteins"/>
    <property type="match status" value="1"/>
</dbReference>
<feature type="signal peptide" evidence="3">
    <location>
        <begin position="1"/>
        <end position="24"/>
    </location>
</feature>